<dbReference type="AlphaFoldDB" id="A9NL95"/>
<feature type="transmembrane region" description="Helical" evidence="1">
    <location>
        <begin position="189"/>
        <end position="213"/>
    </location>
</feature>
<dbReference type="Pfam" id="PF04654">
    <property type="entry name" value="DUF599"/>
    <property type="match status" value="1"/>
</dbReference>
<name>A9NL95_PICSI</name>
<accession>A9NL95</accession>
<proteinExistence type="evidence at transcript level"/>
<organism evidence="2">
    <name type="scientific">Picea sitchensis</name>
    <name type="common">Sitka spruce</name>
    <name type="synonym">Pinus sitchensis</name>
    <dbReference type="NCBI Taxonomy" id="3332"/>
    <lineage>
        <taxon>Eukaryota</taxon>
        <taxon>Viridiplantae</taxon>
        <taxon>Streptophyta</taxon>
        <taxon>Embryophyta</taxon>
        <taxon>Tracheophyta</taxon>
        <taxon>Spermatophyta</taxon>
        <taxon>Pinopsida</taxon>
        <taxon>Pinidae</taxon>
        <taxon>Conifers I</taxon>
        <taxon>Pinales</taxon>
        <taxon>Pinaceae</taxon>
        <taxon>Picea</taxon>
    </lineage>
</organism>
<dbReference type="PANTHER" id="PTHR31168">
    <property type="entry name" value="OS02G0292800 PROTEIN"/>
    <property type="match status" value="1"/>
</dbReference>
<dbReference type="InterPro" id="IPR006747">
    <property type="entry name" value="DUF599"/>
</dbReference>
<reference evidence="2" key="1">
    <citation type="journal article" date="2008" name="BMC Genomics">
        <title>A conifer genomics resource of 200,000 spruce (Picea spp.) ESTs and 6,464 high-quality, sequence-finished full-length cDNAs for Sitka spruce (Picea sitchensis).</title>
        <authorList>
            <person name="Ralph S.G."/>
            <person name="Chun H.J."/>
            <person name="Kolosova N."/>
            <person name="Cooper D."/>
            <person name="Oddy C."/>
            <person name="Ritland C.E."/>
            <person name="Kirkpatrick R."/>
            <person name="Moore R."/>
            <person name="Barber S."/>
            <person name="Holt R.A."/>
            <person name="Jones S.J."/>
            <person name="Marra M.A."/>
            <person name="Douglas C.J."/>
            <person name="Ritland K."/>
            <person name="Bohlmann J."/>
        </authorList>
    </citation>
    <scope>NUCLEOTIDE SEQUENCE</scope>
    <source>
        <tissue evidence="2">Green portion of the leader tissue</tissue>
    </source>
</reference>
<dbReference type="PANTHER" id="PTHR31168:SF21">
    <property type="entry name" value="EMB|CAB89385.1"/>
    <property type="match status" value="1"/>
</dbReference>
<protein>
    <submittedName>
        <fullName evidence="2">Uncharacterized protein</fullName>
    </submittedName>
</protein>
<feature type="transmembrane region" description="Helical" evidence="1">
    <location>
        <begin position="6"/>
        <end position="27"/>
    </location>
</feature>
<evidence type="ECO:0000256" key="1">
    <source>
        <dbReference type="SAM" id="Phobius"/>
    </source>
</evidence>
<feature type="transmembrane region" description="Helical" evidence="1">
    <location>
        <begin position="125"/>
        <end position="147"/>
    </location>
</feature>
<dbReference type="EMBL" id="EF082027">
    <property type="protein sequence ID" value="ABK21406.1"/>
    <property type="molecule type" value="mRNA"/>
</dbReference>
<sequence>MLGINLDLVLVPTGILFMVGYHIYLVYRIIKHPNSTVIGFENGNRRVWVQQMMENMPSNTGLALQVVASNISAAVYLVSLSITLSSLIGTLVGASTSSGSTATNKGLVNVIIFGDKSAVTASIKYVSLLICFLIAFMSHVQCIRYYIHVSFLISTPRSSVPADYIENSVIRGSNFWSLGLRAYYFAFPLLLWIFGPIPMFVCVLGLISTLYFLDSTVNPIPPFAVKSSSKGMADIGRGIESNAGRNQCSLGGLLEFQ</sequence>
<keyword evidence="1" id="KW-0812">Transmembrane</keyword>
<keyword evidence="1" id="KW-0472">Membrane</keyword>
<evidence type="ECO:0000313" key="2">
    <source>
        <dbReference type="EMBL" id="ABK21406.1"/>
    </source>
</evidence>
<keyword evidence="1" id="KW-1133">Transmembrane helix</keyword>